<feature type="signal peptide" evidence="1">
    <location>
        <begin position="1"/>
        <end position="17"/>
    </location>
</feature>
<dbReference type="PANTHER" id="PTHR45856:SF11">
    <property type="entry name" value="FUNGAL LIPASE-LIKE DOMAIN-CONTAINING PROTEIN"/>
    <property type="match status" value="1"/>
</dbReference>
<evidence type="ECO:0000313" key="3">
    <source>
        <dbReference type="EMBL" id="CEM44146.1"/>
    </source>
</evidence>
<evidence type="ECO:0000256" key="1">
    <source>
        <dbReference type="SAM" id="SignalP"/>
    </source>
</evidence>
<gene>
    <name evidence="3" type="ORF">Cvel_28086</name>
</gene>
<dbReference type="InterPro" id="IPR002921">
    <property type="entry name" value="Fungal_lipase-type"/>
</dbReference>
<sequence>MGMFRLALMCQVMQGLAVGSEELTVGDAQETGRQLQSDRLPRREDLRVAVRLARLPAYGESSVQTAAENFGLRDWQRLQMWEGHAVASRAWLLKRGNLCVLTFRGTAPEASDWDRNLRTSAADFEVAPGKVCKAHSGWLEEYRELRGGISEPASACARDSAEGLLVVGHSQGAAVAHLFGLEAAHRGWVPLDKLKVVTFGEPLTTKDCEDPGLSKVRVVTAAPVQRLAGVNRPQEIDVIASLGIPGGQHMGRTLFLFAGGNAEGFPHSEGWAFGPSSSQTGSWWNSLVRSPRGYRLHSIDEVYERALDALSEDRAYFRSRDLTASEVEACRESGNGDWGAVLCFAKKLGRCGRCLEDIDCLSGSCARRLVLELCTGEDGSGVWGCPWFGRGSDVEPPTE</sequence>
<dbReference type="GO" id="GO:0006629">
    <property type="term" value="P:lipid metabolic process"/>
    <property type="evidence" value="ECO:0007669"/>
    <property type="project" value="InterPro"/>
</dbReference>
<feature type="chain" id="PRO_5005191631" description="Fungal lipase-type domain-containing protein" evidence="1">
    <location>
        <begin position="18"/>
        <end position="399"/>
    </location>
</feature>
<dbReference type="Pfam" id="PF01764">
    <property type="entry name" value="Lipase_3"/>
    <property type="match status" value="1"/>
</dbReference>
<dbReference type="EMBL" id="CDMZ01002850">
    <property type="protein sequence ID" value="CEM44146.1"/>
    <property type="molecule type" value="Genomic_DNA"/>
</dbReference>
<keyword evidence="1" id="KW-0732">Signal</keyword>
<dbReference type="PhylomeDB" id="A0A0G4HJ82"/>
<dbReference type="InterPro" id="IPR029058">
    <property type="entry name" value="AB_hydrolase_fold"/>
</dbReference>
<dbReference type="InterPro" id="IPR051218">
    <property type="entry name" value="Sec_MonoDiacylglyc_Lipase"/>
</dbReference>
<dbReference type="PANTHER" id="PTHR45856">
    <property type="entry name" value="ALPHA/BETA-HYDROLASES SUPERFAMILY PROTEIN"/>
    <property type="match status" value="1"/>
</dbReference>
<name>A0A0G4HJ82_9ALVE</name>
<dbReference type="VEuPathDB" id="CryptoDB:Cvel_28086"/>
<evidence type="ECO:0000259" key="2">
    <source>
        <dbReference type="Pfam" id="PF01764"/>
    </source>
</evidence>
<proteinExistence type="predicted"/>
<organism evidence="3">
    <name type="scientific">Chromera velia CCMP2878</name>
    <dbReference type="NCBI Taxonomy" id="1169474"/>
    <lineage>
        <taxon>Eukaryota</taxon>
        <taxon>Sar</taxon>
        <taxon>Alveolata</taxon>
        <taxon>Colpodellida</taxon>
        <taxon>Chromeraceae</taxon>
        <taxon>Chromera</taxon>
    </lineage>
</organism>
<dbReference type="AlphaFoldDB" id="A0A0G4HJ82"/>
<dbReference type="SUPFAM" id="SSF53474">
    <property type="entry name" value="alpha/beta-Hydrolases"/>
    <property type="match status" value="1"/>
</dbReference>
<dbReference type="CDD" id="cd00519">
    <property type="entry name" value="Lipase_3"/>
    <property type="match status" value="1"/>
</dbReference>
<reference evidence="3" key="1">
    <citation type="submission" date="2014-11" db="EMBL/GenBank/DDBJ databases">
        <authorList>
            <person name="Otto D Thomas"/>
            <person name="Naeem Raeece"/>
        </authorList>
    </citation>
    <scope>NUCLEOTIDE SEQUENCE</scope>
</reference>
<protein>
    <recommendedName>
        <fullName evidence="2">Fungal lipase-type domain-containing protein</fullName>
    </recommendedName>
</protein>
<accession>A0A0G4HJ82</accession>
<dbReference type="Gene3D" id="3.40.50.1820">
    <property type="entry name" value="alpha/beta hydrolase"/>
    <property type="match status" value="1"/>
</dbReference>
<feature type="domain" description="Fungal lipase-type" evidence="2">
    <location>
        <begin position="100"/>
        <end position="204"/>
    </location>
</feature>